<evidence type="ECO:0000256" key="6">
    <source>
        <dbReference type="ARBA" id="ARBA00022741"/>
    </source>
</evidence>
<dbReference type="AlphaFoldDB" id="A0A1H0RFX2"/>
<proteinExistence type="predicted"/>
<dbReference type="Pfam" id="PF08543">
    <property type="entry name" value="Phos_pyr_kin"/>
    <property type="match status" value="1"/>
</dbReference>
<dbReference type="Proteomes" id="UP000199088">
    <property type="component" value="Unassembled WGS sequence"/>
</dbReference>
<comment type="pathway">
    <text evidence="4">Cofactor biosynthesis; thiamine diphosphate biosynthesis; 4-amino-2-methyl-5-diphosphomethylpyrimidine from 5-amino-1-(5-phospho-D-ribosyl)imidazole: step 3/3.</text>
</comment>
<dbReference type="STRING" id="1052260.SAMN05660199_03575"/>
<keyword evidence="12" id="KW-1185">Reference proteome</keyword>
<evidence type="ECO:0000259" key="10">
    <source>
        <dbReference type="Pfam" id="PF08543"/>
    </source>
</evidence>
<evidence type="ECO:0000256" key="9">
    <source>
        <dbReference type="ARBA" id="ARBA00022977"/>
    </source>
</evidence>
<dbReference type="Gene3D" id="3.40.1190.20">
    <property type="match status" value="1"/>
</dbReference>
<keyword evidence="5" id="KW-0808">Transferase</keyword>
<accession>A0A1H0RFX2</accession>
<dbReference type="UniPathway" id="UPA00060">
    <property type="reaction ID" value="UER00138"/>
</dbReference>
<dbReference type="CDD" id="cd01169">
    <property type="entry name" value="HMPP_kinase"/>
    <property type="match status" value="1"/>
</dbReference>
<dbReference type="InterPro" id="IPR029056">
    <property type="entry name" value="Ribokinase-like"/>
</dbReference>
<dbReference type="InterPro" id="IPR004399">
    <property type="entry name" value="HMP/HMP-P_kinase_dom"/>
</dbReference>
<dbReference type="GO" id="GO:0008972">
    <property type="term" value="F:phosphomethylpyrimidine kinase activity"/>
    <property type="evidence" value="ECO:0007669"/>
    <property type="project" value="UniProtKB-EC"/>
</dbReference>
<evidence type="ECO:0000256" key="5">
    <source>
        <dbReference type="ARBA" id="ARBA00022679"/>
    </source>
</evidence>
<evidence type="ECO:0000256" key="8">
    <source>
        <dbReference type="ARBA" id="ARBA00022840"/>
    </source>
</evidence>
<dbReference type="GO" id="GO:0009229">
    <property type="term" value="P:thiamine diphosphate biosynthetic process"/>
    <property type="evidence" value="ECO:0007669"/>
    <property type="project" value="UniProtKB-UniPathway"/>
</dbReference>
<dbReference type="NCBIfam" id="TIGR00097">
    <property type="entry name" value="HMP-P_kinase"/>
    <property type="match status" value="1"/>
</dbReference>
<dbReference type="FunFam" id="3.40.1190.20:FF:000003">
    <property type="entry name" value="Phosphomethylpyrimidine kinase ThiD"/>
    <property type="match status" value="1"/>
</dbReference>
<dbReference type="PANTHER" id="PTHR20858">
    <property type="entry name" value="PHOSPHOMETHYLPYRIMIDINE KINASE"/>
    <property type="match status" value="1"/>
</dbReference>
<evidence type="ECO:0000256" key="4">
    <source>
        <dbReference type="ARBA" id="ARBA00004769"/>
    </source>
</evidence>
<gene>
    <name evidence="11" type="ORF">SAMN05660199_03575</name>
</gene>
<sequence>MSALVALTIAGSDPSGGAGIQADLATFAGRTTYGTAVLTGLTAQNTHGVTGVHPVPATFVTQQLETLLDDVTVHAAKTGMLGSAAVVHAVVEVLSRRSVGPLVVDPVMVATSGDQLIDDDAVDALRTALLPIADLLTPNVPEAARLLHVEPARTVDDLRDQAVALVTLGPGAVLVKGGHLARDLGESVDVLAVREPDGTTAVHLSRRPLVDTSNTHGTGCTLSAALAAEATTAGATGVAPDWPALVEQARDVLQAALLHADELHVGSGNGPVSHGAYAWGEL</sequence>
<name>A0A1H0RFX2_9ACTN</name>
<dbReference type="PANTHER" id="PTHR20858:SF17">
    <property type="entry name" value="HYDROXYMETHYLPYRIMIDINE_PHOSPHOMETHYLPYRIMIDINE KINASE THI20-RELATED"/>
    <property type="match status" value="1"/>
</dbReference>
<comment type="catalytic activity">
    <reaction evidence="1">
        <text>4-amino-5-hydroxymethyl-2-methylpyrimidine + ATP = 4-amino-2-methyl-5-(phosphooxymethyl)pyrimidine + ADP + H(+)</text>
        <dbReference type="Rhea" id="RHEA:23096"/>
        <dbReference type="ChEBI" id="CHEBI:15378"/>
        <dbReference type="ChEBI" id="CHEBI:16892"/>
        <dbReference type="ChEBI" id="CHEBI:30616"/>
        <dbReference type="ChEBI" id="CHEBI:58354"/>
        <dbReference type="ChEBI" id="CHEBI:456216"/>
        <dbReference type="EC" id="2.7.1.49"/>
    </reaction>
</comment>
<evidence type="ECO:0000313" key="12">
    <source>
        <dbReference type="Proteomes" id="UP000199088"/>
    </source>
</evidence>
<dbReference type="OrthoDB" id="34166at2"/>
<keyword evidence="7 11" id="KW-0418">Kinase</keyword>
<evidence type="ECO:0000256" key="7">
    <source>
        <dbReference type="ARBA" id="ARBA00022777"/>
    </source>
</evidence>
<dbReference type="GO" id="GO:0008902">
    <property type="term" value="F:hydroxymethylpyrimidine kinase activity"/>
    <property type="evidence" value="ECO:0007669"/>
    <property type="project" value="UniProtKB-EC"/>
</dbReference>
<keyword evidence="8" id="KW-0067">ATP-binding</keyword>
<dbReference type="GO" id="GO:0009228">
    <property type="term" value="P:thiamine biosynthetic process"/>
    <property type="evidence" value="ECO:0007669"/>
    <property type="project" value="UniProtKB-KW"/>
</dbReference>
<dbReference type="GO" id="GO:0005524">
    <property type="term" value="F:ATP binding"/>
    <property type="evidence" value="ECO:0007669"/>
    <property type="project" value="UniProtKB-KW"/>
</dbReference>
<feature type="domain" description="Pyridoxamine kinase/Phosphomethylpyrimidine kinase" evidence="10">
    <location>
        <begin position="13"/>
        <end position="272"/>
    </location>
</feature>
<dbReference type="GO" id="GO:0005829">
    <property type="term" value="C:cytosol"/>
    <property type="evidence" value="ECO:0007669"/>
    <property type="project" value="TreeGrafter"/>
</dbReference>
<dbReference type="SUPFAM" id="SSF53613">
    <property type="entry name" value="Ribokinase-like"/>
    <property type="match status" value="1"/>
</dbReference>
<comment type="function">
    <text evidence="3">Catalyzes the phosphorylation of hydroxymethylpyrimidine phosphate (HMP-P) to HMP-PP, and of HMP to HMP-P.</text>
</comment>
<keyword evidence="9" id="KW-0784">Thiamine biosynthesis</keyword>
<evidence type="ECO:0000256" key="2">
    <source>
        <dbReference type="ARBA" id="ARBA00000565"/>
    </source>
</evidence>
<evidence type="ECO:0000256" key="1">
    <source>
        <dbReference type="ARBA" id="ARBA00000151"/>
    </source>
</evidence>
<organism evidence="11 12">
    <name type="scientific">Klenkia soli</name>
    <dbReference type="NCBI Taxonomy" id="1052260"/>
    <lineage>
        <taxon>Bacteria</taxon>
        <taxon>Bacillati</taxon>
        <taxon>Actinomycetota</taxon>
        <taxon>Actinomycetes</taxon>
        <taxon>Geodermatophilales</taxon>
        <taxon>Geodermatophilaceae</taxon>
        <taxon>Klenkia</taxon>
    </lineage>
</organism>
<keyword evidence="6" id="KW-0547">Nucleotide-binding</keyword>
<dbReference type="EMBL" id="FNIR01000011">
    <property type="protein sequence ID" value="SDP28463.1"/>
    <property type="molecule type" value="Genomic_DNA"/>
</dbReference>
<comment type="catalytic activity">
    <reaction evidence="2">
        <text>4-amino-2-methyl-5-(phosphooxymethyl)pyrimidine + ATP = 4-amino-2-methyl-5-(diphosphooxymethyl)pyrimidine + ADP</text>
        <dbReference type="Rhea" id="RHEA:19893"/>
        <dbReference type="ChEBI" id="CHEBI:30616"/>
        <dbReference type="ChEBI" id="CHEBI:57841"/>
        <dbReference type="ChEBI" id="CHEBI:58354"/>
        <dbReference type="ChEBI" id="CHEBI:456216"/>
        <dbReference type="EC" id="2.7.4.7"/>
    </reaction>
</comment>
<evidence type="ECO:0000256" key="3">
    <source>
        <dbReference type="ARBA" id="ARBA00003848"/>
    </source>
</evidence>
<dbReference type="InterPro" id="IPR013749">
    <property type="entry name" value="PM/HMP-P_kinase-1"/>
</dbReference>
<evidence type="ECO:0000313" key="11">
    <source>
        <dbReference type="EMBL" id="SDP28463.1"/>
    </source>
</evidence>
<dbReference type="RefSeq" id="WP_091247638.1">
    <property type="nucleotide sequence ID" value="NZ_FNIR01000011.1"/>
</dbReference>
<protein>
    <submittedName>
        <fullName evidence="11">Hydroxymethylpyrimidine/phosphomethylpyrimidine kinase</fullName>
    </submittedName>
</protein>
<reference evidence="12" key="1">
    <citation type="submission" date="2016-10" db="EMBL/GenBank/DDBJ databases">
        <authorList>
            <person name="Varghese N."/>
            <person name="Submissions S."/>
        </authorList>
    </citation>
    <scope>NUCLEOTIDE SEQUENCE [LARGE SCALE GENOMIC DNA]</scope>
    <source>
        <strain evidence="12">DSM 45843</strain>
    </source>
</reference>